<name>A0A2G9R5Z4_AQUCT</name>
<dbReference type="EMBL" id="KV967220">
    <property type="protein sequence ID" value="PIO23290.1"/>
    <property type="molecule type" value="Genomic_DNA"/>
</dbReference>
<keyword evidence="3" id="KW-1185">Reference proteome</keyword>
<keyword evidence="1" id="KW-0812">Transmembrane</keyword>
<dbReference type="AlphaFoldDB" id="A0A2G9R5Z4"/>
<dbReference type="OrthoDB" id="10263782at2759"/>
<accession>A0A2G9R5Z4</accession>
<evidence type="ECO:0000313" key="2">
    <source>
        <dbReference type="EMBL" id="PIO23290.1"/>
    </source>
</evidence>
<reference evidence="3" key="1">
    <citation type="journal article" date="2017" name="Nat. Commun.">
        <title>The North American bullfrog draft genome provides insight into hormonal regulation of long noncoding RNA.</title>
        <authorList>
            <person name="Hammond S.A."/>
            <person name="Warren R.L."/>
            <person name="Vandervalk B.P."/>
            <person name="Kucuk E."/>
            <person name="Khan H."/>
            <person name="Gibb E.A."/>
            <person name="Pandoh P."/>
            <person name="Kirk H."/>
            <person name="Zhao Y."/>
            <person name="Jones M."/>
            <person name="Mungall A.J."/>
            <person name="Coope R."/>
            <person name="Pleasance S."/>
            <person name="Moore R.A."/>
            <person name="Holt R.A."/>
            <person name="Round J.M."/>
            <person name="Ohora S."/>
            <person name="Walle B.V."/>
            <person name="Veldhoen N."/>
            <person name="Helbing C.C."/>
            <person name="Birol I."/>
        </authorList>
    </citation>
    <scope>NUCLEOTIDE SEQUENCE [LARGE SCALE GENOMIC DNA]</scope>
</reference>
<feature type="transmembrane region" description="Helical" evidence="1">
    <location>
        <begin position="187"/>
        <end position="209"/>
    </location>
</feature>
<evidence type="ECO:0000256" key="1">
    <source>
        <dbReference type="SAM" id="Phobius"/>
    </source>
</evidence>
<feature type="transmembrane region" description="Helical" evidence="1">
    <location>
        <begin position="152"/>
        <end position="175"/>
    </location>
</feature>
<keyword evidence="1" id="KW-1133">Transmembrane helix</keyword>
<organism evidence="2 3">
    <name type="scientific">Aquarana catesbeiana</name>
    <name type="common">American bullfrog</name>
    <name type="synonym">Rana catesbeiana</name>
    <dbReference type="NCBI Taxonomy" id="8400"/>
    <lineage>
        <taxon>Eukaryota</taxon>
        <taxon>Metazoa</taxon>
        <taxon>Chordata</taxon>
        <taxon>Craniata</taxon>
        <taxon>Vertebrata</taxon>
        <taxon>Euteleostomi</taxon>
        <taxon>Amphibia</taxon>
        <taxon>Batrachia</taxon>
        <taxon>Anura</taxon>
        <taxon>Neobatrachia</taxon>
        <taxon>Ranoidea</taxon>
        <taxon>Ranidae</taxon>
        <taxon>Aquarana</taxon>
    </lineage>
</organism>
<keyword evidence="1" id="KW-0472">Membrane</keyword>
<proteinExistence type="predicted"/>
<evidence type="ECO:0000313" key="3">
    <source>
        <dbReference type="Proteomes" id="UP000228934"/>
    </source>
</evidence>
<protein>
    <submittedName>
        <fullName evidence="2">Uncharacterized protein</fullName>
    </submittedName>
</protein>
<sequence length="229" mass="26530">MCFTKCSVILYNCVVPFKKNRILEKPLHSHIVEPGFDLHKQCPTLHFNNNLRISLYITLLKLSFTRKPALHLLKPAYLQMLFIGSSTELLTQNKYADPEFTLYPDPNIAKSGTLKLISMFLVTVNSSFGPSTAANENAARKKTGKCSERLFFFWYIFARIFAHMLSFNFCTNLCARKRILVFLFYTIYKWAFARILCTITRIIYLFFFVCFTKECTALVYTPVCIGTLQ</sequence>
<dbReference type="Proteomes" id="UP000228934">
    <property type="component" value="Unassembled WGS sequence"/>
</dbReference>
<gene>
    <name evidence="2" type="ORF">AB205_0126890</name>
</gene>